<protein>
    <submittedName>
        <fullName evidence="2">Helix-turn-helix domain-containing protein</fullName>
    </submittedName>
</protein>
<gene>
    <name evidence="2" type="ORF">EGO53_05640</name>
</gene>
<feature type="region of interest" description="Disordered" evidence="1">
    <location>
        <begin position="1"/>
        <end position="21"/>
    </location>
</feature>
<reference evidence="2 3" key="1">
    <citation type="submission" date="2018-11" db="EMBL/GenBank/DDBJ databases">
        <title>The first complete genome of Serratia liquefaciens isolated from metalophyte plant revel distinctness adaptive mechanisms in an extreme habitat.</title>
        <authorList>
            <person name="Caneschi W.L."/>
            <person name="Sanchez A.B."/>
            <person name="Felestrino E.B."/>
            <person name="Assis R.A.B."/>
            <person name="Lemes C.G.C."/>
            <person name="Cordeiro I.F."/>
            <person name="Fonseca N.P."/>
            <person name="Villa M."/>
            <person name="Vieira I.T."/>
            <person name="Moraes L.A."/>
            <person name="Kamino L.H.Y."/>
            <person name="do Carmo F."/>
            <person name="Garcia C.M."/>
            <person name="Almeida N.F."/>
            <person name="Silva R.S."/>
            <person name="Ferro J.A."/>
            <person name="Ferro M.I.T."/>
            <person name="Varani A.M."/>
            <person name="Ferreira R.M."/>
            <person name="dos Santos V.L."/>
            <person name="Silva U.C."/>
            <person name="Setubal J.C."/>
            <person name="Moreira L.M."/>
        </authorList>
    </citation>
    <scope>NUCLEOTIDE SEQUENCE [LARGE SCALE GENOMIC DNA]</scope>
    <source>
        <strain evidence="2 3">FG3</strain>
    </source>
</reference>
<evidence type="ECO:0000256" key="1">
    <source>
        <dbReference type="SAM" id="MobiDB-lite"/>
    </source>
</evidence>
<evidence type="ECO:0000313" key="2">
    <source>
        <dbReference type="EMBL" id="QDL35384.1"/>
    </source>
</evidence>
<accession>A0A515D4Q4</accession>
<dbReference type="AlphaFoldDB" id="A0A515D4Q4"/>
<dbReference type="EMBL" id="CP033893">
    <property type="protein sequence ID" value="QDL35384.1"/>
    <property type="molecule type" value="Genomic_DNA"/>
</dbReference>
<proteinExistence type="predicted"/>
<sequence>MAEKESAEFAHPDAGNPEHRSLFTIPEPQYGTALAISKPLPPQRVITGHKQTDAYLWVLEVIRLNEPAHLQAAEDALNKLKISPKQAQERYSNYLMKSGAHAFQIALATMSMDNPAGYIQGAKKAIEEAGNVRAAFGSYEAALENTPAEDLMLAGEMGEVYSACWGWTEYELSEGYVHGERCNELDSQRKAISKGFAGQLPEPATLSDVVREYQYWDWLYTLRNRAEKELGYEYADGGRSHIYDRESYLETLLATIRPASRQEAVDVCQWVLGEERFELGGGTTEQIIMNLVGECS</sequence>
<name>A0A515D4Q4_SERLI</name>
<organism evidence="2 3">
    <name type="scientific">Serratia liquefaciens</name>
    <dbReference type="NCBI Taxonomy" id="614"/>
    <lineage>
        <taxon>Bacteria</taxon>
        <taxon>Pseudomonadati</taxon>
        <taxon>Pseudomonadota</taxon>
        <taxon>Gammaproteobacteria</taxon>
        <taxon>Enterobacterales</taxon>
        <taxon>Yersiniaceae</taxon>
        <taxon>Serratia</taxon>
    </lineage>
</organism>
<dbReference type="Proteomes" id="UP000317572">
    <property type="component" value="Chromosome"/>
</dbReference>
<evidence type="ECO:0000313" key="3">
    <source>
        <dbReference type="Proteomes" id="UP000317572"/>
    </source>
</evidence>